<reference evidence="1" key="1">
    <citation type="submission" date="2021-05" db="EMBL/GenBank/DDBJ databases">
        <authorList>
            <person name="Alioto T."/>
            <person name="Alioto T."/>
            <person name="Gomez Garrido J."/>
        </authorList>
    </citation>
    <scope>NUCLEOTIDE SEQUENCE</scope>
</reference>
<dbReference type="AlphaFoldDB" id="A0A8D9B8F2"/>
<name>A0A8D9B8F2_9HEMI</name>
<protein>
    <submittedName>
        <fullName evidence="1">Uncharacterized protein</fullName>
    </submittedName>
</protein>
<sequence length="110" mass="12344">MKPVVTPGKMKPVVSPDVMIMFSDEMNMFSDEMSMFTDELFSVVRISSNVREGLCIPGVIKHKLHPTTQNWFNQETSSSDDISVELSHWVKRTHRHNCGGENAETGSLGC</sequence>
<dbReference type="EMBL" id="HBUF01618775">
    <property type="protein sequence ID" value="CAG6780518.1"/>
    <property type="molecule type" value="Transcribed_RNA"/>
</dbReference>
<evidence type="ECO:0000313" key="1">
    <source>
        <dbReference type="EMBL" id="CAG6780518.1"/>
    </source>
</evidence>
<organism evidence="1">
    <name type="scientific">Cacopsylla melanoneura</name>
    <dbReference type="NCBI Taxonomy" id="428564"/>
    <lineage>
        <taxon>Eukaryota</taxon>
        <taxon>Metazoa</taxon>
        <taxon>Ecdysozoa</taxon>
        <taxon>Arthropoda</taxon>
        <taxon>Hexapoda</taxon>
        <taxon>Insecta</taxon>
        <taxon>Pterygota</taxon>
        <taxon>Neoptera</taxon>
        <taxon>Paraneoptera</taxon>
        <taxon>Hemiptera</taxon>
        <taxon>Sternorrhyncha</taxon>
        <taxon>Psylloidea</taxon>
        <taxon>Psyllidae</taxon>
        <taxon>Psyllinae</taxon>
        <taxon>Cacopsylla</taxon>
    </lineage>
</organism>
<proteinExistence type="predicted"/>
<accession>A0A8D9B8F2</accession>
<dbReference type="EMBL" id="HBUF01618774">
    <property type="protein sequence ID" value="CAG6780516.1"/>
    <property type="molecule type" value="Transcribed_RNA"/>
</dbReference>